<feature type="compositionally biased region" description="Low complexity" evidence="5">
    <location>
        <begin position="668"/>
        <end position="677"/>
    </location>
</feature>
<feature type="compositionally biased region" description="Low complexity" evidence="5">
    <location>
        <begin position="319"/>
        <end position="330"/>
    </location>
</feature>
<feature type="region of interest" description="Disordered" evidence="5">
    <location>
        <begin position="1"/>
        <end position="24"/>
    </location>
</feature>
<feature type="compositionally biased region" description="Low complexity" evidence="5">
    <location>
        <begin position="530"/>
        <end position="551"/>
    </location>
</feature>
<feature type="compositionally biased region" description="Basic and acidic residues" evidence="5">
    <location>
        <begin position="338"/>
        <end position="355"/>
    </location>
</feature>
<evidence type="ECO:0000256" key="3">
    <source>
        <dbReference type="ARBA" id="ARBA00022801"/>
    </source>
</evidence>
<feature type="region of interest" description="Disordered" evidence="5">
    <location>
        <begin position="447"/>
        <end position="551"/>
    </location>
</feature>
<evidence type="ECO:0000313" key="8">
    <source>
        <dbReference type="EMBL" id="SPO36904.1"/>
    </source>
</evidence>
<dbReference type="InterPro" id="IPR000340">
    <property type="entry name" value="Dual-sp_phosphatase_cat-dom"/>
</dbReference>
<feature type="region of interest" description="Disordered" evidence="5">
    <location>
        <begin position="1436"/>
        <end position="1570"/>
    </location>
</feature>
<feature type="compositionally biased region" description="Low complexity" evidence="5">
    <location>
        <begin position="1459"/>
        <end position="1470"/>
    </location>
</feature>
<dbReference type="Gene3D" id="3.40.250.10">
    <property type="entry name" value="Rhodanese-like domain"/>
    <property type="match status" value="1"/>
</dbReference>
<dbReference type="GO" id="GO:0005737">
    <property type="term" value="C:cytoplasm"/>
    <property type="evidence" value="ECO:0007669"/>
    <property type="project" value="TreeGrafter"/>
</dbReference>
<keyword evidence="9" id="KW-1185">Reference proteome</keyword>
<dbReference type="PANTHER" id="PTHR10159:SF530">
    <property type="entry name" value="DUAL SPECIFICITY PROTEIN PHOSPHATASE DDB_G0271350-RELATED"/>
    <property type="match status" value="1"/>
</dbReference>
<feature type="region of interest" description="Disordered" evidence="5">
    <location>
        <begin position="252"/>
        <end position="276"/>
    </location>
</feature>
<accession>A0A5C3EXF3</accession>
<dbReference type="Proteomes" id="UP000323386">
    <property type="component" value="Unassembled WGS sequence"/>
</dbReference>
<dbReference type="InterPro" id="IPR036873">
    <property type="entry name" value="Rhodanese-like_dom_sf"/>
</dbReference>
<evidence type="ECO:0000256" key="5">
    <source>
        <dbReference type="SAM" id="MobiDB-lite"/>
    </source>
</evidence>
<feature type="region of interest" description="Disordered" evidence="5">
    <location>
        <begin position="593"/>
        <end position="616"/>
    </location>
</feature>
<feature type="compositionally biased region" description="Polar residues" evidence="5">
    <location>
        <begin position="1134"/>
        <end position="1143"/>
    </location>
</feature>
<protein>
    <recommendedName>
        <fullName evidence="2">protein-tyrosine-phosphatase</fullName>
        <ecNumber evidence="2">3.1.3.48</ecNumber>
    </recommendedName>
</protein>
<gene>
    <name evidence="8" type="ORF">PSFLO_02375</name>
</gene>
<evidence type="ECO:0000256" key="4">
    <source>
        <dbReference type="ARBA" id="ARBA00022912"/>
    </source>
</evidence>
<organism evidence="8 9">
    <name type="scientific">Pseudozyma flocculosa</name>
    <dbReference type="NCBI Taxonomy" id="84751"/>
    <lineage>
        <taxon>Eukaryota</taxon>
        <taxon>Fungi</taxon>
        <taxon>Dikarya</taxon>
        <taxon>Basidiomycota</taxon>
        <taxon>Ustilaginomycotina</taxon>
        <taxon>Ustilaginomycetes</taxon>
        <taxon>Ustilaginales</taxon>
        <taxon>Ustilaginaceae</taxon>
        <taxon>Pseudozyma</taxon>
    </lineage>
</organism>
<feature type="compositionally biased region" description="Low complexity" evidence="5">
    <location>
        <begin position="187"/>
        <end position="203"/>
    </location>
</feature>
<keyword evidence="3" id="KW-0378">Hydrolase</keyword>
<dbReference type="PROSITE" id="PS50056">
    <property type="entry name" value="TYR_PHOSPHATASE_2"/>
    <property type="match status" value="1"/>
</dbReference>
<feature type="region of interest" description="Disordered" evidence="5">
    <location>
        <begin position="1123"/>
        <end position="1170"/>
    </location>
</feature>
<comment type="similarity">
    <text evidence="1">Belongs to the protein-tyrosine phosphatase family. Non-receptor class dual specificity subfamily.</text>
</comment>
<evidence type="ECO:0000256" key="2">
    <source>
        <dbReference type="ARBA" id="ARBA00013064"/>
    </source>
</evidence>
<evidence type="ECO:0000259" key="6">
    <source>
        <dbReference type="PROSITE" id="PS50054"/>
    </source>
</evidence>
<feature type="compositionally biased region" description="Polar residues" evidence="5">
    <location>
        <begin position="678"/>
        <end position="688"/>
    </location>
</feature>
<dbReference type="SUPFAM" id="SSF52799">
    <property type="entry name" value="(Phosphotyrosine protein) phosphatases II"/>
    <property type="match status" value="1"/>
</dbReference>
<name>A0A5C3EXF3_9BASI</name>
<dbReference type="PROSITE" id="PS50054">
    <property type="entry name" value="TYR_PHOSPHATASE_DUAL"/>
    <property type="match status" value="1"/>
</dbReference>
<dbReference type="FunFam" id="3.90.190.10:FF:000120">
    <property type="entry name" value="MAP kinase phosphatase, putative"/>
    <property type="match status" value="1"/>
</dbReference>
<evidence type="ECO:0000256" key="1">
    <source>
        <dbReference type="ARBA" id="ARBA00008601"/>
    </source>
</evidence>
<dbReference type="InterPro" id="IPR000387">
    <property type="entry name" value="Tyr_Pase_dom"/>
</dbReference>
<feature type="compositionally biased region" description="Basic and acidic residues" evidence="5">
    <location>
        <begin position="956"/>
        <end position="972"/>
    </location>
</feature>
<feature type="compositionally biased region" description="Basic and acidic residues" evidence="5">
    <location>
        <begin position="505"/>
        <end position="529"/>
    </location>
</feature>
<feature type="compositionally biased region" description="Low complexity" evidence="5">
    <location>
        <begin position="1003"/>
        <end position="1046"/>
    </location>
</feature>
<feature type="region of interest" description="Disordered" evidence="5">
    <location>
        <begin position="1377"/>
        <end position="1424"/>
    </location>
</feature>
<feature type="compositionally biased region" description="Low complexity" evidence="5">
    <location>
        <begin position="1478"/>
        <end position="1510"/>
    </location>
</feature>
<dbReference type="OrthoDB" id="273181at2759"/>
<feature type="region of interest" description="Disordered" evidence="5">
    <location>
        <begin position="655"/>
        <end position="702"/>
    </location>
</feature>
<feature type="domain" description="Tyrosine-protein phosphatase" evidence="6">
    <location>
        <begin position="1221"/>
        <end position="1372"/>
    </location>
</feature>
<feature type="region of interest" description="Disordered" evidence="5">
    <location>
        <begin position="289"/>
        <end position="360"/>
    </location>
</feature>
<feature type="region of interest" description="Disordered" evidence="5">
    <location>
        <begin position="956"/>
        <end position="1104"/>
    </location>
</feature>
<dbReference type="EMBL" id="OOIP01000005">
    <property type="protein sequence ID" value="SPO36904.1"/>
    <property type="molecule type" value="Genomic_DNA"/>
</dbReference>
<reference evidence="8 9" key="1">
    <citation type="submission" date="2018-03" db="EMBL/GenBank/DDBJ databases">
        <authorList>
            <person name="Guldener U."/>
        </authorList>
    </citation>
    <scope>NUCLEOTIDE SEQUENCE [LARGE SCALE GENOMIC DNA]</scope>
    <source>
        <strain evidence="8 9">DAOM196992</strain>
    </source>
</reference>
<dbReference type="PANTHER" id="PTHR10159">
    <property type="entry name" value="DUAL SPECIFICITY PROTEIN PHOSPHATASE"/>
    <property type="match status" value="1"/>
</dbReference>
<feature type="compositionally biased region" description="Gly residues" evidence="5">
    <location>
        <begin position="1378"/>
        <end position="1390"/>
    </location>
</feature>
<dbReference type="GO" id="GO:0004725">
    <property type="term" value="F:protein tyrosine phosphatase activity"/>
    <property type="evidence" value="ECO:0007669"/>
    <property type="project" value="UniProtKB-EC"/>
</dbReference>
<dbReference type="EC" id="3.1.3.48" evidence="2"/>
<feature type="compositionally biased region" description="Basic and acidic residues" evidence="5">
    <location>
        <begin position="1533"/>
        <end position="1544"/>
    </location>
</feature>
<dbReference type="CDD" id="cd14498">
    <property type="entry name" value="DSP"/>
    <property type="match status" value="1"/>
</dbReference>
<dbReference type="GO" id="GO:0043409">
    <property type="term" value="P:negative regulation of MAPK cascade"/>
    <property type="evidence" value="ECO:0007669"/>
    <property type="project" value="TreeGrafter"/>
</dbReference>
<feature type="compositionally biased region" description="Low complexity" evidence="5">
    <location>
        <begin position="1091"/>
        <end position="1102"/>
    </location>
</feature>
<feature type="compositionally biased region" description="Low complexity" evidence="5">
    <location>
        <begin position="221"/>
        <end position="233"/>
    </location>
</feature>
<dbReference type="Gene3D" id="3.90.190.10">
    <property type="entry name" value="Protein tyrosine phosphatase superfamily"/>
    <property type="match status" value="1"/>
</dbReference>
<evidence type="ECO:0000259" key="7">
    <source>
        <dbReference type="PROSITE" id="PS50056"/>
    </source>
</evidence>
<feature type="compositionally biased region" description="Basic and acidic residues" evidence="5">
    <location>
        <begin position="394"/>
        <end position="409"/>
    </location>
</feature>
<dbReference type="InterPro" id="IPR020422">
    <property type="entry name" value="TYR_PHOSPHATASE_DUAL_dom"/>
</dbReference>
<dbReference type="SMART" id="SM00195">
    <property type="entry name" value="DSPc"/>
    <property type="match status" value="1"/>
</dbReference>
<sequence>MDRSRSPAGHTASPTVRLQAMPVQQRAREVTVTRAMSSALPAIRTTYLASLGGPDSASDIETPSTSASTSIATPHSALRALAPSLRPFHKPNPAEMSPSYVEPGFHRLPDAWTLRQSHDADDGTHESLAMPSARAQGAASGGLPALALHRATVPDLTAELGALHLYADQPKPAAGFGEAYAFAPSVGSPSALSSASRTSTSESCNPGSSFVDRLHPRSSDSEVSSASQHSSDSANVYPFTNEEAQSRLWLDPASEWPSRGGGAVHARQPNEGSRSITSPCQIHEQAQDFAPDAPSGSLSDSPRLQRRVPASPCFDHPADAASAAATSPSACYQPSPSRDGDFGDTRSARRTEGVRRHAVSIEPEQLLTRLLSVSCVRQHPPQPSQPAWPSSYSLRRELESEGRASDRRGPPLPLLDLFMAQPTLSRALPRPPLLWCRLGCGSGAAGGLAKPNCEAADAKGEPRLSERRTPSSNVDGSPDAATSGGGSCSRAPFFLRNNNNSNRPLSDDGGHYDRAYSVRPQDTDKEYKSRPTLSSTTARTSAASTASSANTATTAAAAAELRTATAPAVEPHHQTYHPTLNLDQLHTSAWCSSTASAAQRPPSPSPAPPSASHTASAPAAVAASGAASSAPPISFSSRSAAIPIFAGDRFTHAEPSLISSPPLPSPSQPLSASTLTPGTTFAPLSTPSLFDRPPSPLQTDTPKTIAATAGQVASPQPSDCAQERSGDCLALPFDTTSPVPPLVIDIRSLEAYLAIETAAAAPRVVTGRIRSSVNVSLPKLILRRLQRSCAPGSTASVNLPLKSFVTTAMGKRRFDDILGTVAGYERAQKRRLVRPADAGTDRTEDRHTAEEMSTMTQALDTDSLYWKADVVVVYDEQDQQRAPDVTNPGRTRAITAAKSESPNEILLRALERMGPSHGSDRGGGVYYVRGGDMAEVRAKLGPRFWLDSEEEGARVPDFDRAEAVSSGQDRRAASGKTAVGASRTHQHHRPARLSPAPSPGPASPLSGASGTLAPPLSLSTVSSSDGSRSPQHLSPLSASLSPSALSHDPHSSGLTHGSSPPPSLASVAVQPGKPKRPSLARLDTSERIRAADGSSGSGAALSKKSPNALARLQLDTAVPRRSATLSALEAPPTRSLSRGSSPQARPLHLAAPSARASEEDDVPPTPVPTESLQSLCRLQAQLPPSASSFGDMSLPPGARGTFGFGAHDDGGQPYPADTAFEVSTILPGFLYLGPNVQTRGDVGELERLGVKRILNMAYEIEEGGADDLQLDRRFDRYLKIPMTDSVEAVGVQKSIDEACRFLDDARLHSAPTYVHCKAGKSRSVTVVIAYLIHAHHWTLRKSYNFVVERRNAISPNIGFVAELMKYEERELHLAKSGGIIGGGSGGGGGGDSDEGEGQTPSLCDEAEGSKKGGRAREHARESMPPLGRQALAALSSGLGPSASAPDMPRFDERLGGSGDMVQGQQQGQRQPSEPPHPSTASGASRATTTTTAAPSSSSSSSSSSSRHPSPLLGFADSLASLGGPNQRQVRVTEAGEVRGPDGRYRSRRPPPVDEVNMAPGRRATMAGLGK</sequence>
<feature type="compositionally biased region" description="Basic and acidic residues" evidence="5">
    <location>
        <begin position="1407"/>
        <end position="1421"/>
    </location>
</feature>
<feature type="compositionally biased region" description="Low complexity" evidence="5">
    <location>
        <begin position="1436"/>
        <end position="1445"/>
    </location>
</feature>
<keyword evidence="4" id="KW-0904">Protein phosphatase</keyword>
<feature type="region of interest" description="Disordered" evidence="5">
    <location>
        <begin position="377"/>
        <end position="412"/>
    </location>
</feature>
<feature type="compositionally biased region" description="Basic and acidic residues" evidence="5">
    <location>
        <begin position="456"/>
        <end position="469"/>
    </location>
</feature>
<feature type="region of interest" description="Disordered" evidence="5">
    <location>
        <begin position="187"/>
        <end position="235"/>
    </location>
</feature>
<proteinExistence type="inferred from homology"/>
<dbReference type="Pfam" id="PF00782">
    <property type="entry name" value="DSPc"/>
    <property type="match status" value="1"/>
</dbReference>
<evidence type="ECO:0000313" key="9">
    <source>
        <dbReference type="Proteomes" id="UP000323386"/>
    </source>
</evidence>
<feature type="compositionally biased region" description="Low complexity" evidence="5">
    <location>
        <begin position="492"/>
        <end position="504"/>
    </location>
</feature>
<dbReference type="InterPro" id="IPR029021">
    <property type="entry name" value="Prot-tyrosine_phosphatase-like"/>
</dbReference>
<feature type="domain" description="Tyrosine specific protein phosphatases" evidence="7">
    <location>
        <begin position="1293"/>
        <end position="1353"/>
    </location>
</feature>